<evidence type="ECO:0000256" key="3">
    <source>
        <dbReference type="SAM" id="MobiDB-lite"/>
    </source>
</evidence>
<keyword evidence="6" id="KW-1185">Reference proteome</keyword>
<reference evidence="5 6" key="1">
    <citation type="submission" date="2019-09" db="EMBL/GenBank/DDBJ databases">
        <title>Isolation of a novel species in the genus Cupriavidus from patients with sepsis using whole genome sequencing.</title>
        <authorList>
            <person name="Kweon O.J."/>
            <person name="Lee M.-K."/>
        </authorList>
    </citation>
    <scope>NUCLEOTIDE SEQUENCE [LARGE SCALE GENOMIC DNA]</scope>
    <source>
        <strain evidence="5 6">MKL-01</strain>
    </source>
</reference>
<dbReference type="PROSITE" id="PS51831">
    <property type="entry name" value="HD"/>
    <property type="match status" value="1"/>
</dbReference>
<evidence type="ECO:0000256" key="1">
    <source>
        <dbReference type="ARBA" id="ARBA00022801"/>
    </source>
</evidence>
<accession>A0A5M8AYU2</accession>
<gene>
    <name evidence="5" type="ORF">F1599_06835</name>
</gene>
<protein>
    <recommendedName>
        <fullName evidence="2">Deoxyguanosinetriphosphate triphosphohydrolase-like protein</fullName>
    </recommendedName>
</protein>
<dbReference type="GO" id="GO:0008832">
    <property type="term" value="F:dGTPase activity"/>
    <property type="evidence" value="ECO:0007669"/>
    <property type="project" value="TreeGrafter"/>
</dbReference>
<feature type="region of interest" description="Disordered" evidence="3">
    <location>
        <begin position="1"/>
        <end position="37"/>
    </location>
</feature>
<evidence type="ECO:0000313" key="5">
    <source>
        <dbReference type="EMBL" id="KAA6128653.1"/>
    </source>
</evidence>
<evidence type="ECO:0000256" key="2">
    <source>
        <dbReference type="HAMAP-Rule" id="MF_01212"/>
    </source>
</evidence>
<sequence>MTDLESHLAPYAAHSAQSRGRVHVEPASSSRSEFQRDRDRVIHSTAFRRLEYKTQVFVNHEGDLFRTRLTHSLEVAQIARSIARNLRLNEDLVEAISLAHDLGHTPFGHAGQDALNACMKNHGGFEHNLQSLLVVDELEERYGGFNGLNLTFETREGILKHCSRVNAAALGELGRRFLEGTQPSLEAQLANLADEIAYNNHDIDDGLRSGLLTLEQMDEVPMWGRHRAEVMAAYPGINGRRMINETVRRMINTLIVDLIETTQRNIAAARPADIDAVRAAGPLVAFSPAVREEAQALKRFLFRHLYRHYLVMRMSAKAQRIISDLFEAFMGDPRLLPPQYQASHGGDQPRLIAHYIAGMTDRYAIREHRRMFAVGEQN</sequence>
<dbReference type="InterPro" id="IPR026875">
    <property type="entry name" value="PHydrolase_assoc_dom"/>
</dbReference>
<evidence type="ECO:0000259" key="4">
    <source>
        <dbReference type="PROSITE" id="PS51831"/>
    </source>
</evidence>
<dbReference type="FunFam" id="1.10.3210.10:FF:000024">
    <property type="entry name" value="Deoxyguanosinetriphosphate triphosphohydrolase-like protein"/>
    <property type="match status" value="1"/>
</dbReference>
<dbReference type="NCBIfam" id="NF002326">
    <property type="entry name" value="PRK01286.1-1"/>
    <property type="match status" value="1"/>
</dbReference>
<dbReference type="NCBIfam" id="TIGR01353">
    <property type="entry name" value="dGTP_triPase"/>
    <property type="match status" value="1"/>
</dbReference>
<keyword evidence="1 2" id="KW-0378">Hydrolase</keyword>
<dbReference type="CDD" id="cd00077">
    <property type="entry name" value="HDc"/>
    <property type="match status" value="1"/>
</dbReference>
<dbReference type="InterPro" id="IPR050135">
    <property type="entry name" value="dGTPase-like"/>
</dbReference>
<dbReference type="PANTHER" id="PTHR11373:SF43">
    <property type="entry name" value="DEOXYGUANOSINETRIPHOSPHATE TRIPHOSPHOHYDROLASE-LIKE PROTEIN"/>
    <property type="match status" value="1"/>
</dbReference>
<dbReference type="Gene3D" id="1.10.3210.10">
    <property type="entry name" value="Hypothetical protein af1432"/>
    <property type="match status" value="1"/>
</dbReference>
<organism evidence="5 6">
    <name type="scientific">Cupriavidus cauae</name>
    <dbReference type="NCBI Taxonomy" id="2608999"/>
    <lineage>
        <taxon>Bacteria</taxon>
        <taxon>Pseudomonadati</taxon>
        <taxon>Pseudomonadota</taxon>
        <taxon>Betaproteobacteria</taxon>
        <taxon>Burkholderiales</taxon>
        <taxon>Burkholderiaceae</taxon>
        <taxon>Cupriavidus</taxon>
    </lineage>
</organism>
<dbReference type="InterPro" id="IPR006674">
    <property type="entry name" value="HD_domain"/>
</dbReference>
<dbReference type="PANTHER" id="PTHR11373">
    <property type="entry name" value="DEOXYNUCLEOSIDE TRIPHOSPHATE TRIPHOSPHOHYDROLASE"/>
    <property type="match status" value="1"/>
</dbReference>
<dbReference type="Pfam" id="PF01966">
    <property type="entry name" value="HD"/>
    <property type="match status" value="1"/>
</dbReference>
<dbReference type="HAMAP" id="MF_01212">
    <property type="entry name" value="dGTPase_type2"/>
    <property type="match status" value="1"/>
</dbReference>
<dbReference type="Pfam" id="PF13286">
    <property type="entry name" value="HD_assoc"/>
    <property type="match status" value="1"/>
</dbReference>
<comment type="caution">
    <text evidence="5">The sequence shown here is derived from an EMBL/GenBank/DDBJ whole genome shotgun (WGS) entry which is preliminary data.</text>
</comment>
<dbReference type="Proteomes" id="UP000324324">
    <property type="component" value="Unassembled WGS sequence"/>
</dbReference>
<dbReference type="EMBL" id="VWRN01000022">
    <property type="protein sequence ID" value="KAA6128653.1"/>
    <property type="molecule type" value="Genomic_DNA"/>
</dbReference>
<dbReference type="InterPro" id="IPR003607">
    <property type="entry name" value="HD/PDEase_dom"/>
</dbReference>
<dbReference type="GO" id="GO:0006203">
    <property type="term" value="P:dGTP catabolic process"/>
    <property type="evidence" value="ECO:0007669"/>
    <property type="project" value="TreeGrafter"/>
</dbReference>
<feature type="domain" description="HD" evidence="4">
    <location>
        <begin position="68"/>
        <end position="199"/>
    </location>
</feature>
<name>A0A5M8AYU2_9BURK</name>
<dbReference type="SUPFAM" id="SSF109604">
    <property type="entry name" value="HD-domain/PDEase-like"/>
    <property type="match status" value="1"/>
</dbReference>
<comment type="similarity">
    <text evidence="2">Belongs to the dGTPase family. Type 2 subfamily.</text>
</comment>
<evidence type="ECO:0000313" key="6">
    <source>
        <dbReference type="Proteomes" id="UP000324324"/>
    </source>
</evidence>
<dbReference type="SMART" id="SM00471">
    <property type="entry name" value="HDc"/>
    <property type="match status" value="1"/>
</dbReference>
<dbReference type="RefSeq" id="WP_149319724.1">
    <property type="nucleotide sequence ID" value="NZ_CP080293.1"/>
</dbReference>
<dbReference type="InterPro" id="IPR023023">
    <property type="entry name" value="dNTPase_2"/>
</dbReference>
<dbReference type="AlphaFoldDB" id="A0A5M8AYU2"/>
<dbReference type="InterPro" id="IPR006261">
    <property type="entry name" value="dGTPase"/>
</dbReference>
<proteinExistence type="inferred from homology"/>